<evidence type="ECO:0000313" key="5">
    <source>
        <dbReference type="RefSeq" id="XP_054856496.1"/>
    </source>
</evidence>
<feature type="compositionally biased region" description="Polar residues" evidence="2">
    <location>
        <begin position="3000"/>
        <end position="3010"/>
    </location>
</feature>
<feature type="compositionally biased region" description="Low complexity" evidence="2">
    <location>
        <begin position="1284"/>
        <end position="1307"/>
    </location>
</feature>
<feature type="compositionally biased region" description="Basic and acidic residues" evidence="2">
    <location>
        <begin position="62"/>
        <end position="74"/>
    </location>
</feature>
<feature type="compositionally biased region" description="Polar residues" evidence="2">
    <location>
        <begin position="2732"/>
        <end position="2742"/>
    </location>
</feature>
<feature type="region of interest" description="Disordered" evidence="2">
    <location>
        <begin position="3839"/>
        <end position="3864"/>
    </location>
</feature>
<feature type="compositionally biased region" description="Basic and acidic residues" evidence="2">
    <location>
        <begin position="18"/>
        <end position="33"/>
    </location>
</feature>
<feature type="compositionally biased region" description="Basic and acidic residues" evidence="2">
    <location>
        <begin position="1966"/>
        <end position="1980"/>
    </location>
</feature>
<dbReference type="SMART" id="SM00355">
    <property type="entry name" value="ZnF_C2H2"/>
    <property type="match status" value="8"/>
</dbReference>
<feature type="compositionally biased region" description="Polar residues" evidence="2">
    <location>
        <begin position="2273"/>
        <end position="2298"/>
    </location>
</feature>
<feature type="compositionally biased region" description="Polar residues" evidence="2">
    <location>
        <begin position="1725"/>
        <end position="1736"/>
    </location>
</feature>
<dbReference type="GeneID" id="129344045"/>
<feature type="region of interest" description="Disordered" evidence="2">
    <location>
        <begin position="2696"/>
        <end position="2718"/>
    </location>
</feature>
<feature type="domain" description="C2H2-type" evidence="3">
    <location>
        <begin position="3333"/>
        <end position="3360"/>
    </location>
</feature>
<feature type="region of interest" description="Disordered" evidence="2">
    <location>
        <begin position="381"/>
        <end position="403"/>
    </location>
</feature>
<feature type="compositionally biased region" description="Basic and acidic residues" evidence="2">
    <location>
        <begin position="2560"/>
        <end position="2576"/>
    </location>
</feature>
<feature type="region of interest" description="Disordered" evidence="2">
    <location>
        <begin position="2269"/>
        <end position="2306"/>
    </location>
</feature>
<dbReference type="SUPFAM" id="SSF57667">
    <property type="entry name" value="beta-beta-alpha zinc fingers"/>
    <property type="match status" value="2"/>
</dbReference>
<dbReference type="InterPro" id="IPR036236">
    <property type="entry name" value="Znf_C2H2_sf"/>
</dbReference>
<feature type="compositionally biased region" description="Basic and acidic residues" evidence="2">
    <location>
        <begin position="854"/>
        <end position="863"/>
    </location>
</feature>
<feature type="region of interest" description="Disordered" evidence="2">
    <location>
        <begin position="2231"/>
        <end position="2251"/>
    </location>
</feature>
<feature type="region of interest" description="Disordered" evidence="2">
    <location>
        <begin position="2079"/>
        <end position="2141"/>
    </location>
</feature>
<feature type="region of interest" description="Disordered" evidence="2">
    <location>
        <begin position="3150"/>
        <end position="3179"/>
    </location>
</feature>
<feature type="region of interest" description="Disordered" evidence="2">
    <location>
        <begin position="1725"/>
        <end position="1748"/>
    </location>
</feature>
<feature type="region of interest" description="Disordered" evidence="2">
    <location>
        <begin position="3000"/>
        <end position="3060"/>
    </location>
</feature>
<feature type="region of interest" description="Disordered" evidence="2">
    <location>
        <begin position="2878"/>
        <end position="2963"/>
    </location>
</feature>
<feature type="compositionally biased region" description="Basic and acidic residues" evidence="2">
    <location>
        <begin position="3043"/>
        <end position="3052"/>
    </location>
</feature>
<dbReference type="Gene3D" id="3.30.160.60">
    <property type="entry name" value="Classic Zinc Finger"/>
    <property type="match status" value="2"/>
</dbReference>
<feature type="compositionally biased region" description="Polar residues" evidence="2">
    <location>
        <begin position="2237"/>
        <end position="2247"/>
    </location>
</feature>
<feature type="compositionally biased region" description="Basic and acidic residues" evidence="2">
    <location>
        <begin position="3661"/>
        <end position="3675"/>
    </location>
</feature>
<feature type="region of interest" description="Disordered" evidence="2">
    <location>
        <begin position="1228"/>
        <end position="1334"/>
    </location>
</feature>
<feature type="region of interest" description="Disordered" evidence="2">
    <location>
        <begin position="2499"/>
        <end position="2578"/>
    </location>
</feature>
<keyword evidence="4" id="KW-1185">Reference proteome</keyword>
<feature type="region of interest" description="Disordered" evidence="2">
    <location>
        <begin position="2732"/>
        <end position="2759"/>
    </location>
</feature>
<name>A0AA97KJQ2_EUBMA</name>
<feature type="compositionally biased region" description="Basic and acidic residues" evidence="2">
    <location>
        <begin position="4057"/>
        <end position="4076"/>
    </location>
</feature>
<feature type="region of interest" description="Disordered" evidence="2">
    <location>
        <begin position="852"/>
        <end position="874"/>
    </location>
</feature>
<feature type="compositionally biased region" description="Basic and acidic residues" evidence="2">
    <location>
        <begin position="1240"/>
        <end position="1275"/>
    </location>
</feature>
<evidence type="ECO:0000256" key="2">
    <source>
        <dbReference type="SAM" id="MobiDB-lite"/>
    </source>
</evidence>
<gene>
    <name evidence="5" type="primary">ZNF469</name>
</gene>
<dbReference type="PANTHER" id="PTHR21465">
    <property type="entry name" value="ZINC FINGER PROTEIN 469"/>
    <property type="match status" value="1"/>
</dbReference>
<organism evidence="4 5">
    <name type="scientific">Eublepharis macularius</name>
    <name type="common">Leopard gecko</name>
    <name type="synonym">Cyrtodactylus macularius</name>
    <dbReference type="NCBI Taxonomy" id="481883"/>
    <lineage>
        <taxon>Eukaryota</taxon>
        <taxon>Metazoa</taxon>
        <taxon>Chordata</taxon>
        <taxon>Craniata</taxon>
        <taxon>Vertebrata</taxon>
        <taxon>Euteleostomi</taxon>
        <taxon>Lepidosauria</taxon>
        <taxon>Squamata</taxon>
        <taxon>Bifurcata</taxon>
        <taxon>Gekkota</taxon>
        <taxon>Eublepharidae</taxon>
        <taxon>Eublepharinae</taxon>
        <taxon>Eublepharis</taxon>
    </lineage>
</organism>
<feature type="domain" description="C2H2-type" evidence="3">
    <location>
        <begin position="3618"/>
        <end position="3640"/>
    </location>
</feature>
<feature type="compositionally biased region" description="Low complexity" evidence="2">
    <location>
        <begin position="3499"/>
        <end position="3513"/>
    </location>
</feature>
<dbReference type="GO" id="GO:0008270">
    <property type="term" value="F:zinc ion binding"/>
    <property type="evidence" value="ECO:0007669"/>
    <property type="project" value="UniProtKB-KW"/>
</dbReference>
<feature type="compositionally biased region" description="Basic and acidic residues" evidence="2">
    <location>
        <begin position="3170"/>
        <end position="3179"/>
    </location>
</feature>
<feature type="region of interest" description="Disordered" evidence="2">
    <location>
        <begin position="1"/>
        <end position="131"/>
    </location>
</feature>
<feature type="domain" description="C2H2-type" evidence="3">
    <location>
        <begin position="820"/>
        <end position="850"/>
    </location>
</feature>
<feature type="compositionally biased region" description="Basic and acidic residues" evidence="2">
    <location>
        <begin position="1423"/>
        <end position="1432"/>
    </location>
</feature>
<feature type="compositionally biased region" description="Basic residues" evidence="2">
    <location>
        <begin position="114"/>
        <end position="123"/>
    </location>
</feature>
<feature type="region of interest" description="Disordered" evidence="2">
    <location>
        <begin position="416"/>
        <end position="435"/>
    </location>
</feature>
<feature type="region of interest" description="Disordered" evidence="2">
    <location>
        <begin position="3661"/>
        <end position="3685"/>
    </location>
</feature>
<feature type="region of interest" description="Disordered" evidence="2">
    <location>
        <begin position="2778"/>
        <end position="2843"/>
    </location>
</feature>
<accession>A0AA97KJQ2</accession>
<feature type="compositionally biased region" description="Basic and acidic residues" evidence="2">
    <location>
        <begin position="3013"/>
        <end position="3024"/>
    </location>
</feature>
<feature type="domain" description="C2H2-type" evidence="3">
    <location>
        <begin position="3537"/>
        <end position="3564"/>
    </location>
</feature>
<reference evidence="5" key="1">
    <citation type="submission" date="2025-08" db="UniProtKB">
        <authorList>
            <consortium name="RefSeq"/>
        </authorList>
    </citation>
    <scope>IDENTIFICATION</scope>
    <source>
        <tissue evidence="5">Blood</tissue>
    </source>
</reference>
<feature type="compositionally biased region" description="Low complexity" evidence="2">
    <location>
        <begin position="688"/>
        <end position="703"/>
    </location>
</feature>
<feature type="region of interest" description="Disordered" evidence="2">
    <location>
        <begin position="1357"/>
        <end position="1434"/>
    </location>
</feature>
<feature type="region of interest" description="Disordered" evidence="2">
    <location>
        <begin position="3758"/>
        <end position="3777"/>
    </location>
</feature>
<keyword evidence="1" id="KW-0479">Metal-binding</keyword>
<keyword evidence="1" id="KW-0863">Zinc-finger</keyword>
<dbReference type="PROSITE" id="PS00028">
    <property type="entry name" value="ZINC_FINGER_C2H2_1"/>
    <property type="match status" value="6"/>
</dbReference>
<dbReference type="PROSITE" id="PS50157">
    <property type="entry name" value="ZINC_FINGER_C2H2_2"/>
    <property type="match status" value="5"/>
</dbReference>
<feature type="region of interest" description="Disordered" evidence="2">
    <location>
        <begin position="2975"/>
        <end position="2994"/>
    </location>
</feature>
<feature type="compositionally biased region" description="Basic residues" evidence="2">
    <location>
        <begin position="4038"/>
        <end position="4049"/>
    </location>
</feature>
<feature type="region of interest" description="Disordered" evidence="2">
    <location>
        <begin position="3455"/>
        <end position="3530"/>
    </location>
</feature>
<evidence type="ECO:0000259" key="3">
    <source>
        <dbReference type="PROSITE" id="PS50157"/>
    </source>
</evidence>
<sequence>MMGETQHAYVTNDIEPSAQDKDISFEQFSKKDVGGAFDSGALDGSESGLQNRAENGSGFASAKDKEPHNQREAVIRPQQAGKIDFKSLHNKSKFPSDSPWGAVKGSPQSPTGKSRARDKNKRSGKGERGHQQLYRLTISNARPNPTIGIAYPQQKVTPPKKAEVGQGPISGSYRFHVPSIPEREVELQQEDLSFARCFPETTSSHISSNYTSLTAAARPNHGAKMQPPAGIPHENPGSSGQLHYLEFQGNGNNSWHSPDKSLPGANSGLSAPKPCPFPENSKSNAHCLGPPSFPYPFPALHSPAPDPFQSGDANTQDYVDVSLATSQASHGALGFHSSSREALGNGPYENVAPESRLYGLAPPLTQFLQSQTQGHLPCYKGRNEHSTDHNGAISPSGAIDQNPSTLQENQAVFPPSLHVSSMPKPIGKRQPSLKDNVASQRILDAGSLLRRNMPQISLPQVHFQNKAYSDSPASGLSSPGPVPFEKNLSTSAHTHPRLLQAWEGGKRPYSPMEQNSMPYASPAGNQLSFGSHSGPEQRQHIKKTWPHLQLTSPMPGQNRIELSRKLASQKLPFPSEWEGSSKAHKHAASYSGKVLLTGEGAIMQRHDPAPQNCGAANAFCFDGAKEADLPTAGGSRSKSLFFNGNQVIPPASSRLPSGSTLVLPSSALAASPSDSPLPSPAPNPTNGSTCSSLSPISSTSSSHSFEDGAPLTTSPFFHHQCHPKDGNKPVHVSEPLCTSSIHYHAADPLKAFRLSQEASKEDLLYKGVPVEGHFHKPNVDLSKGCLEGFEAEVPPPPYSSHHFLASSLSSASLDQLDVFLTCKQCDQNFSNLSSFLEHRQFCSLHMALQGQTKENSRGTEIRKPQHLPPDSGKHTHGALGPMLLPDSHLQLLALNKTVDFLADGEGKGESKEDLLKVNQLSSLATNPLPLSASDLEIDDAKLDSLITEALNGLGYQSDNPEIDSSFIDVFADEEPASVKVAGSGAPYKAKDGLALGKKMKHVGMEENVKMGNCYDDRPCEDLTKNRASEKQQGPKERMANWFPDHGGERLDKQNSTELVQSKATDPVMYNGVQIDATPQLKIGRKSCCGSFLPVKQVTKTFPERKQPKNVKCASSPVSDLRPVVEPVAASAGKAKLSAKEAKKQKRRSGTWSKELIHKIVQQKNKLHKLHTKSTKAVPLSLLADRLLPETKDNKFGEYEYISESDDERVEYAKRHCRRKLGSRFNGRLRSTFSRRRQGRGGREKDKELAWSYGQRKDREGPKRALGKEGGRKDSCVARLRSRSSRSSASSCQSTTFSSETSSSPQSTERADSDTEKESEPRKRSLQNPKHVVSLPRKFLHVPEREMLRRSYTIASDLPREPDSVNSAKIPPPVFKVHQNDSPNTNEDEGLLRTKGNLHHSNTTLGKSPATLLGSEESEQCHGTPDHDEDKPRATSKAVQPCEVGIDQRWHQFTAYNGQYQVEELIVPPSIGNNGIPMNENAVYEKVNTTPLEKQKEFIAPISCFSDNPVGLGIAEKGPNMLANTADTFYDCKGLSGSYESPGLFSGSPTIESSGRDNVYLCQGDINVSSFKLKHPVISPYEANQSKVPSPLGFDSSSVFGEIPVADFDATLYDSVSPSKDNYVPFPCTSHPLGKMTPFDQQYSSFLQEKEWNQLVEVSPVLPEDLAPFHSLSVEKPLAKSFHSEINQMPLPERIADYNEPFMTSISDDDLEIKRLVTELESQLQTSKLNTEASDGHQTPKRHTDAERKVSVSQFSPLTLDQQSDGKGLFLVEGEFENTGLLSTKACLCENSENEKTLPELDAKYGSPRELWPCSVQFSPLRSTLNATSAADLILVGSFGSKESQDELHEGLKDAEIPGEEGFRETRDLSTRMMPVSDNTPSYTDHLMRSPDPLFPKNLAGAELNIHDTLPLEADGFPELPQKEKMFDSTEELESYGHEVPCLKPEFGLQDVRAQEEEENLLSSTEQVKDPEERPVSKTKAPEMLESRAPIQRDEDRYLLLEEAEETEGATACPSPAPCDKAGNGKALLFDSLPFSKEVEGGAEYVSAPRGKSANPLQQLQLFVARTVKHNEEDSLLPCFPGLHAGPLQPTSADMQPEQEEEVADSVANGDVAESPTPGERKGLVGDESGSEASDPPEPSLEAVEQVGPLHEKLSPAAEQLVLPSPEPHAVPQQLLKEECSAAVDMDRPAGALSSEHSNLSLLSNSTVTSLLREEGSVGAQVTGEQEKATLAFRSCRKSPSSPGSFEQDTPGHALPAALEIQVTRCATWGEAGSQEQPSCPVKSQQTELSGEQPQNNASLVPPSSPEDCYRDDYVLHKTGFCPGMSPGLAEGLEEQASHCVEASRDSFPMESDQKRAQGKNTRNVALPDFGELISQELHCLSAPPDGQPIALCAHNYSSDEEKVGTGSPSEHKEWKEATPFTPILQHCNASSPLLLDMIGGLQQGHSESAPGVLAEPPKDITTPAALDAPLALPAEMNRPSGLQNNSGKSPEVLSLMCTDLSEGLPPSPHGEDSDPFSAKVVMASSPSVSLQGIFLGPSPSETRSAQHRDEGAEQTSTLQEAKETESCSLEVRKDESQQEVFTKHVVIPEIPTTALTKIANEEAACLHASRCREAGYSYNSQNTDSRDDVKKKGHGQEELRAGSSSPRGQEEGEDGNPQNVSKIRQPEEKKGNRLQVACDICSISFRSKTGLMRHRAVKHQENKDGARLPGLSPSKPASKRNMKAFVKERVYTSRSPQTTTGQVVPRSYRSRRKEPSAEIQEVVSRVLRDLSVVSLDITHEQQSMESMSEERETTAARLEESMPKSRKNSRTGGNEGEAKPVGSGILAEKKLRRKGKKGKAKGILNQNKVIGSRLSEGHSQGVPRTVNLALTVASKDLEKSSTSTEAQTKSQLSLPPLPLTVSDSEVDGRTASAKETSGEQVLPDVGRGSAEEMEDPELEEKLHMQDSWQTGSPKQVEKQLSNLCDEQNECDSMNVKELEVKEHPLEEASRRNQNSLLMSIRSPESQQLPSDSGPDKKSSIEDSSGKAAAYPGDSKPWQIGELPRSHESHDDGPSLQSLFDDDTTFSQLFPRNDQFARRKCTRVYGKRTKKLKPVAEVNTKLEVATNLFTIRMASDLGETSSFCVTRDDPCEYETISIDDALMLNMCHSSKTMTSNSSPSSAKNVALQPEVRQREEATDLEKDDTLSFLCQTGQTEVLPTLSSWGGLGKETERASDDGPLLKSSMELSRGHSVMEASPEPPELEEEPCDARRNENPILPEFHTIDMEMLNAKFEMRDMSYYNAGEDHLHHTDECTLGLKPMSVGQGRPLKNKLEEGKQGKPRSDLNLKTKEKQYKCKVCFQWFLTLGELDFHKLTHNPSPPPTCYMCVQRKFSSREQLRDHLKEKHAKNKAGLWACGMCLKEISDVWMYNEHLREHATQFARKGQAQKSVLGMPGCFSEDDAAVTHFLNSILCRKPSKSSKNAEPSSKALICKETNVPKEPPGQEGKISKDPTENPVRTKPSASSPKVSAVSSPDPAPKVDGPPKTVPMHPECKDPSRDCHHCGKQFPKPFKLQRHLVVHSLQKIYLCHKCPMFYQETKELRSHLSQEHGTAEEVDIKHTTLYACELCADVMHVIKKSFICSTCNYTFSKKEQYDRHMEKHLVGSNKTFRFRGVLRPGVVSKDGDKKIKEESRPREGMPAAKKKKVLHHNSSLVQGSPVHLDCLHPHQLGSEALLPPSEPLSTAVRATTTPPLQASVKTEDRMGDFSGLLAEIEKNPFGHLPSPPPLAHQQESNGPEARHVATLSMGQLMKGSLPDENPPPFLDSPDAISIDLASLAHQQTEAQKLPPLHLSEKHKQAEVPEKVTFSSEVEHPVGKWGNSHGQEAPVSKMSELPAATWGVTESKGSGKAQWISHPSMKETVCQDSALKLNTPEAACHTLPLKDKTSPPALNRPAKEIPSKKVTVGQDGIENAPDAQNPLGGTGEVQKPPCPKDKAPPEMAACPKDSKAQVGVKDTGSIQISPASGHLRSDAGGTPMRHNHPEPSRFQERPVSNGLTKLLPKKRREHKSSHKGSSASRENIEGDGGKKKKVRAPESMRGDSAGGFKRADWSNSEALALSPRRRDVYCNKLTPKPKMPVAGGQLKKMVLDQCFQKKAEIRHSNGDLKQKKDALGKAYHPLLAKDPSTSLASSLNRHRAVQGAKLPDTHHYRTAESQNNLLSQLFGQKLTSFKIPLRRDTSE</sequence>
<feature type="compositionally biased region" description="Low complexity" evidence="2">
    <location>
        <begin position="3150"/>
        <end position="3163"/>
    </location>
</feature>
<proteinExistence type="predicted"/>
<protein>
    <submittedName>
        <fullName evidence="5">Zinc finger protein 469</fullName>
    </submittedName>
</protein>
<feature type="compositionally biased region" description="Basic and acidic residues" evidence="2">
    <location>
        <begin position="2624"/>
        <end position="2640"/>
    </location>
</feature>
<dbReference type="CTD" id="84627"/>
<dbReference type="InterPro" id="IPR013087">
    <property type="entry name" value="Znf_C2H2_type"/>
</dbReference>
<feature type="domain" description="C2H2-type" evidence="3">
    <location>
        <begin position="2676"/>
        <end position="2704"/>
    </location>
</feature>
<feature type="compositionally biased region" description="Basic residues" evidence="2">
    <location>
        <begin position="2830"/>
        <end position="2840"/>
    </location>
</feature>
<feature type="compositionally biased region" description="Basic and acidic residues" evidence="2">
    <location>
        <begin position="3310"/>
        <end position="3323"/>
    </location>
</feature>
<feature type="region of interest" description="Disordered" evidence="2">
    <location>
        <begin position="3917"/>
        <end position="4085"/>
    </location>
</feature>
<feature type="compositionally biased region" description="Polar residues" evidence="2">
    <location>
        <begin position="2880"/>
        <end position="2893"/>
    </location>
</feature>
<feature type="region of interest" description="Disordered" evidence="2">
    <location>
        <begin position="3299"/>
        <end position="3323"/>
    </location>
</feature>
<feature type="compositionally biased region" description="Basic and acidic residues" evidence="2">
    <location>
        <begin position="2975"/>
        <end position="2990"/>
    </location>
</feature>
<dbReference type="RefSeq" id="XP_054856496.1">
    <property type="nucleotide sequence ID" value="XM_055000521.1"/>
</dbReference>
<feature type="region of interest" description="Disordered" evidence="2">
    <location>
        <begin position="3200"/>
        <end position="3248"/>
    </location>
</feature>
<evidence type="ECO:0000313" key="4">
    <source>
        <dbReference type="Proteomes" id="UP001190640"/>
    </source>
</evidence>
<dbReference type="KEGG" id="emc:129344045"/>
<evidence type="ECO:0000256" key="1">
    <source>
        <dbReference type="PROSITE-ProRule" id="PRU00042"/>
    </source>
</evidence>
<dbReference type="PANTHER" id="PTHR21465:SF2">
    <property type="entry name" value="ZINC FINGER PROTEIN 469"/>
    <property type="match status" value="1"/>
</dbReference>
<feature type="compositionally biased region" description="Basic and acidic residues" evidence="2">
    <location>
        <begin position="4018"/>
        <end position="4027"/>
    </location>
</feature>
<keyword evidence="1" id="KW-0862">Zinc</keyword>
<dbReference type="InterPro" id="IPR039270">
    <property type="entry name" value="ZNF469"/>
</dbReference>
<dbReference type="Proteomes" id="UP001190640">
    <property type="component" value="Chromosome 16"/>
</dbReference>
<feature type="region of interest" description="Disordered" evidence="2">
    <location>
        <begin position="667"/>
        <end position="707"/>
    </location>
</feature>
<feature type="region of interest" description="Disordered" evidence="2">
    <location>
        <begin position="220"/>
        <end position="272"/>
    </location>
</feature>
<feature type="region of interest" description="Disordered" evidence="2">
    <location>
        <begin position="1955"/>
        <end position="1980"/>
    </location>
</feature>
<feature type="region of interest" description="Disordered" evidence="2">
    <location>
        <begin position="2616"/>
        <end position="2669"/>
    </location>
</feature>
<feature type="compositionally biased region" description="Basic and acidic residues" evidence="2">
    <location>
        <begin position="2788"/>
        <end position="2803"/>
    </location>
</feature>
<feature type="compositionally biased region" description="Polar residues" evidence="2">
    <location>
        <begin position="2946"/>
        <end position="2963"/>
    </location>
</feature>
<feature type="compositionally biased region" description="Basic and acidic residues" evidence="2">
    <location>
        <begin position="1308"/>
        <end position="1322"/>
    </location>
</feature>